<evidence type="ECO:0000259" key="2">
    <source>
        <dbReference type="PROSITE" id="PS50041"/>
    </source>
</evidence>
<dbReference type="Gene3D" id="3.10.100.10">
    <property type="entry name" value="Mannose-Binding Protein A, subunit A"/>
    <property type="match status" value="1"/>
</dbReference>
<sequence length="394" mass="42978">MKRLIVSAPLLVALLVLQCTNASEFHVATDRTASKNQKEIHSSSVTTGSTTPMDIGRQCDGNFQDAWLDIVVLIDSTRGVGVDGFRGAKAIMWGYLSQLTISTGAGRHTRLALINLGSTAHVVASLDDLPSTAAAILAFDGMPYLGDPVINHEAGLIKARELFGQAQRRDVPKLAILVTSREEHCPEEIITEGFESACRAAASLKTIATLLTVSLVYHDNPIPPLTSLASPCFATTNQDPNLDQLIVSANCFCEGDRWHQFQHGCVRYDSCIYLHENITGYDSAQHACSSKPQQRLVSIDRPEKNVFVNDLASIYKAESFWIGLKMSTSTNGVWDHGYVFNFGQDYSAFRAQPEGDTCTLSTKEGWTSQPCTANTDAKKFVCEKKACSVNNFCG</sequence>
<evidence type="ECO:0000313" key="4">
    <source>
        <dbReference type="Proteomes" id="UP000095287"/>
    </source>
</evidence>
<protein>
    <submittedName>
        <fullName evidence="5">VWFA domain-containing protein</fullName>
    </submittedName>
</protein>
<dbReference type="Pfam" id="PF00092">
    <property type="entry name" value="VWA"/>
    <property type="match status" value="1"/>
</dbReference>
<feature type="signal peptide" evidence="1">
    <location>
        <begin position="1"/>
        <end position="22"/>
    </location>
</feature>
<keyword evidence="4" id="KW-1185">Reference proteome</keyword>
<dbReference type="Proteomes" id="UP000095287">
    <property type="component" value="Unplaced"/>
</dbReference>
<dbReference type="WBParaSite" id="L893_g32299.t1">
    <property type="protein sequence ID" value="L893_g32299.t1"/>
    <property type="gene ID" value="L893_g32299"/>
</dbReference>
<dbReference type="CDD" id="cd00037">
    <property type="entry name" value="CLECT"/>
    <property type="match status" value="1"/>
</dbReference>
<dbReference type="SUPFAM" id="SSF56436">
    <property type="entry name" value="C-type lectin-like"/>
    <property type="match status" value="1"/>
</dbReference>
<dbReference type="PANTHER" id="PTHR31024">
    <property type="entry name" value="C-TYPE LECTIN"/>
    <property type="match status" value="1"/>
</dbReference>
<feature type="domain" description="VWFA" evidence="3">
    <location>
        <begin position="69"/>
        <end position="230"/>
    </location>
</feature>
<accession>A0A1I8A3F7</accession>
<dbReference type="InterPro" id="IPR036465">
    <property type="entry name" value="vWFA_dom_sf"/>
</dbReference>
<dbReference type="InterPro" id="IPR001304">
    <property type="entry name" value="C-type_lectin-like"/>
</dbReference>
<dbReference type="InterPro" id="IPR002035">
    <property type="entry name" value="VWF_A"/>
</dbReference>
<dbReference type="SMART" id="SM00034">
    <property type="entry name" value="CLECT"/>
    <property type="match status" value="1"/>
</dbReference>
<dbReference type="Gene3D" id="3.40.50.410">
    <property type="entry name" value="von Willebrand factor, type A domain"/>
    <property type="match status" value="1"/>
</dbReference>
<name>A0A1I8A3F7_9BILA</name>
<dbReference type="PROSITE" id="PS50041">
    <property type="entry name" value="C_TYPE_LECTIN_2"/>
    <property type="match status" value="1"/>
</dbReference>
<dbReference type="PANTHER" id="PTHR31024:SF3">
    <property type="entry name" value="C-TYPE LECTIN-RELATED"/>
    <property type="match status" value="1"/>
</dbReference>
<dbReference type="InterPro" id="IPR016187">
    <property type="entry name" value="CTDL_fold"/>
</dbReference>
<feature type="chain" id="PRO_5009314221" evidence="1">
    <location>
        <begin position="23"/>
        <end position="394"/>
    </location>
</feature>
<dbReference type="SMART" id="SM00327">
    <property type="entry name" value="VWA"/>
    <property type="match status" value="1"/>
</dbReference>
<dbReference type="SUPFAM" id="SSF53300">
    <property type="entry name" value="vWA-like"/>
    <property type="match status" value="1"/>
</dbReference>
<feature type="domain" description="C-type lectin" evidence="2">
    <location>
        <begin position="267"/>
        <end position="371"/>
    </location>
</feature>
<evidence type="ECO:0000256" key="1">
    <source>
        <dbReference type="SAM" id="SignalP"/>
    </source>
</evidence>
<dbReference type="AlphaFoldDB" id="A0A1I8A3F7"/>
<keyword evidence="1" id="KW-0732">Signal</keyword>
<evidence type="ECO:0000313" key="5">
    <source>
        <dbReference type="WBParaSite" id="L893_g32299.t1"/>
    </source>
</evidence>
<dbReference type="InterPro" id="IPR016186">
    <property type="entry name" value="C-type_lectin-like/link_sf"/>
</dbReference>
<reference evidence="5" key="1">
    <citation type="submission" date="2016-11" db="UniProtKB">
        <authorList>
            <consortium name="WormBaseParasite"/>
        </authorList>
    </citation>
    <scope>IDENTIFICATION</scope>
</reference>
<organism evidence="4 5">
    <name type="scientific">Steinernema glaseri</name>
    <dbReference type="NCBI Taxonomy" id="37863"/>
    <lineage>
        <taxon>Eukaryota</taxon>
        <taxon>Metazoa</taxon>
        <taxon>Ecdysozoa</taxon>
        <taxon>Nematoda</taxon>
        <taxon>Chromadorea</taxon>
        <taxon>Rhabditida</taxon>
        <taxon>Tylenchina</taxon>
        <taxon>Panagrolaimomorpha</taxon>
        <taxon>Strongyloidoidea</taxon>
        <taxon>Steinernematidae</taxon>
        <taxon>Steinernema</taxon>
    </lineage>
</organism>
<evidence type="ECO:0000259" key="3">
    <source>
        <dbReference type="PROSITE" id="PS50234"/>
    </source>
</evidence>
<dbReference type="PROSITE" id="PS50234">
    <property type="entry name" value="VWFA"/>
    <property type="match status" value="1"/>
</dbReference>
<proteinExistence type="predicted"/>